<evidence type="ECO:0000256" key="2">
    <source>
        <dbReference type="ARBA" id="ARBA00022692"/>
    </source>
</evidence>
<dbReference type="GO" id="GO:0005886">
    <property type="term" value="C:plasma membrane"/>
    <property type="evidence" value="ECO:0007669"/>
    <property type="project" value="TreeGrafter"/>
</dbReference>
<feature type="transmembrane region" description="Helical" evidence="6">
    <location>
        <begin position="388"/>
        <end position="405"/>
    </location>
</feature>
<feature type="transmembrane region" description="Helical" evidence="6">
    <location>
        <begin position="412"/>
        <end position="431"/>
    </location>
</feature>
<accession>A0A5N7CS91</accession>
<feature type="transmembrane region" description="Helical" evidence="6">
    <location>
        <begin position="551"/>
        <end position="570"/>
    </location>
</feature>
<dbReference type="InterPro" id="IPR011701">
    <property type="entry name" value="MFS"/>
</dbReference>
<evidence type="ECO:0000256" key="4">
    <source>
        <dbReference type="ARBA" id="ARBA00023136"/>
    </source>
</evidence>
<dbReference type="GO" id="GO:0022857">
    <property type="term" value="F:transmembrane transporter activity"/>
    <property type="evidence" value="ECO:0007669"/>
    <property type="project" value="InterPro"/>
</dbReference>
<dbReference type="Gene3D" id="1.20.1250.20">
    <property type="entry name" value="MFS general substrate transporter like domains"/>
    <property type="match status" value="2"/>
</dbReference>
<dbReference type="GeneID" id="43673228"/>
<dbReference type="InterPro" id="IPR020846">
    <property type="entry name" value="MFS_dom"/>
</dbReference>
<organism evidence="8 9">
    <name type="scientific">Aspergillus pseudonomiae</name>
    <dbReference type="NCBI Taxonomy" id="1506151"/>
    <lineage>
        <taxon>Eukaryota</taxon>
        <taxon>Fungi</taxon>
        <taxon>Dikarya</taxon>
        <taxon>Ascomycota</taxon>
        <taxon>Pezizomycotina</taxon>
        <taxon>Eurotiomycetes</taxon>
        <taxon>Eurotiomycetidae</taxon>
        <taxon>Eurotiales</taxon>
        <taxon>Aspergillaceae</taxon>
        <taxon>Aspergillus</taxon>
        <taxon>Aspergillus subgen. Circumdati</taxon>
    </lineage>
</organism>
<feature type="transmembrane region" description="Helical" evidence="6">
    <location>
        <begin position="274"/>
        <end position="294"/>
    </location>
</feature>
<dbReference type="PROSITE" id="PS50850">
    <property type="entry name" value="MFS"/>
    <property type="match status" value="1"/>
</dbReference>
<dbReference type="PANTHER" id="PTHR23501:SF107">
    <property type="entry name" value="TRANSPORTER, PUTATIVE (AFU_ORTHOLOGUE AFUA_7G04730)-RELATED"/>
    <property type="match status" value="1"/>
</dbReference>
<protein>
    <submittedName>
        <fullName evidence="8">Major facilitator superfamily domain-containing protein</fullName>
    </submittedName>
</protein>
<keyword evidence="9" id="KW-1185">Reference proteome</keyword>
<dbReference type="PANTHER" id="PTHR23501">
    <property type="entry name" value="MAJOR FACILITATOR SUPERFAMILY"/>
    <property type="match status" value="1"/>
</dbReference>
<comment type="subcellular location">
    <subcellularLocation>
        <location evidence="1">Membrane</location>
        <topology evidence="1">Multi-pass membrane protein</topology>
    </subcellularLocation>
</comment>
<feature type="transmembrane region" description="Helical" evidence="6">
    <location>
        <begin position="223"/>
        <end position="246"/>
    </location>
</feature>
<dbReference type="OrthoDB" id="4078873at2759"/>
<proteinExistence type="predicted"/>
<feature type="transmembrane region" description="Helical" evidence="6">
    <location>
        <begin position="437"/>
        <end position="459"/>
    </location>
</feature>
<dbReference type="Proteomes" id="UP000325579">
    <property type="component" value="Unassembled WGS sequence"/>
</dbReference>
<reference evidence="8 9" key="1">
    <citation type="submission" date="2019-04" db="EMBL/GenBank/DDBJ databases">
        <authorList>
            <consortium name="DOE Joint Genome Institute"/>
            <person name="Mondo S."/>
            <person name="Kjaerbolling I."/>
            <person name="Vesth T."/>
            <person name="Frisvad J.C."/>
            <person name="Nybo J.L."/>
            <person name="Theobald S."/>
            <person name="Kildgaard S."/>
            <person name="Isbrandt T."/>
            <person name="Kuo A."/>
            <person name="Sato A."/>
            <person name="Lyhne E.K."/>
            <person name="Kogle M.E."/>
            <person name="Wiebenga A."/>
            <person name="Kun R.S."/>
            <person name="Lubbers R.J."/>
            <person name="Makela M.R."/>
            <person name="Barry K."/>
            <person name="Chovatia M."/>
            <person name="Clum A."/>
            <person name="Daum C."/>
            <person name="Haridas S."/>
            <person name="He G."/>
            <person name="LaButti K."/>
            <person name="Lipzen A."/>
            <person name="Riley R."/>
            <person name="Salamov A."/>
            <person name="Simmons B.A."/>
            <person name="Magnuson J.K."/>
            <person name="Henrissat B."/>
            <person name="Mortensen U.H."/>
            <person name="Larsen T.O."/>
            <person name="Devries R.P."/>
            <person name="Grigoriev I.V."/>
            <person name="Machida M."/>
            <person name="Baker S.E."/>
            <person name="Andersen M.R."/>
            <person name="Cantor M.N."/>
            <person name="Hua S.X."/>
        </authorList>
    </citation>
    <scope>NUCLEOTIDE SEQUENCE [LARGE SCALE GENOMIC DNA]</scope>
    <source>
        <strain evidence="8 9">CBS 119388</strain>
    </source>
</reference>
<feature type="region of interest" description="Disordered" evidence="5">
    <location>
        <begin position="1"/>
        <end position="25"/>
    </location>
</feature>
<dbReference type="EMBL" id="ML736924">
    <property type="protein sequence ID" value="KAE8397071.1"/>
    <property type="molecule type" value="Genomic_DNA"/>
</dbReference>
<dbReference type="AlphaFoldDB" id="A0A5N7CS91"/>
<sequence>MDSSNNDVGCRADRNDKGAATSSVSATRRAAEDLISPASASRNATEHIQRGVRNVEDVTSSWPRKALIAMFLLFYLFLFEVSLQQEVTTSLAPYVTSSFQLHSLTATTQMISGVIGGVSNLPVAKILDLWGRTEGFFLMTVLCTSGLIMMAACQNVQTFAAAQVLYWVGYNGLDYIINVFIADTTSLVNRSVILGISQTPYLATAFAGPRVAQLFLEHTNFRWAFGVFTITTPFFAAPIIILFLYYQRRSRSNTGETLCSDHGRLLAFWNHCKSLDIVGMTLLIAGFVLLLLPLNLAARAPDGWSTGYIIAMLVIGVVALVGFAVWEKWVAPTSLLPFNHLVDQSIIGACIVACAQFISFYCWASYFLSYLQVVKQMSIQNAGYVSDAYVLVSCFWAVVIGLLIQRFGQFKWLGMGGVPFMLLGTGLLIHFRTSQTSIGYVVMCQVFNGVAGSTLIATQRMAAQSSVGHENLAVITALIGLFSSLGAAIGSTLATAIWTNLMPHYLREYLPAADQKNLPIIYGSLVEQLQYPWGSPTRIAIVQAYTEVQRWLLAAGICFVPLIVVGIVMWKNVSVRGMSQTKGNIY</sequence>
<evidence type="ECO:0000313" key="8">
    <source>
        <dbReference type="EMBL" id="KAE8397071.1"/>
    </source>
</evidence>
<gene>
    <name evidence="8" type="ORF">BDV37DRAFT_289734</name>
</gene>
<feature type="transmembrane region" description="Helical" evidence="6">
    <location>
        <begin position="346"/>
        <end position="368"/>
    </location>
</feature>
<dbReference type="InterPro" id="IPR036259">
    <property type="entry name" value="MFS_trans_sf"/>
</dbReference>
<dbReference type="Pfam" id="PF07690">
    <property type="entry name" value="MFS_1"/>
    <property type="match status" value="2"/>
</dbReference>
<evidence type="ECO:0000256" key="1">
    <source>
        <dbReference type="ARBA" id="ARBA00004141"/>
    </source>
</evidence>
<evidence type="ECO:0000256" key="6">
    <source>
        <dbReference type="SAM" id="Phobius"/>
    </source>
</evidence>
<evidence type="ECO:0000256" key="5">
    <source>
        <dbReference type="SAM" id="MobiDB-lite"/>
    </source>
</evidence>
<feature type="transmembrane region" description="Helical" evidence="6">
    <location>
        <begin position="471"/>
        <end position="498"/>
    </location>
</feature>
<keyword evidence="4 6" id="KW-0472">Membrane</keyword>
<feature type="transmembrane region" description="Helical" evidence="6">
    <location>
        <begin position="136"/>
        <end position="157"/>
    </location>
</feature>
<evidence type="ECO:0000313" key="9">
    <source>
        <dbReference type="Proteomes" id="UP000325579"/>
    </source>
</evidence>
<keyword evidence="3 6" id="KW-1133">Transmembrane helix</keyword>
<feature type="transmembrane region" description="Helical" evidence="6">
    <location>
        <begin position="66"/>
        <end position="83"/>
    </location>
</feature>
<evidence type="ECO:0000259" key="7">
    <source>
        <dbReference type="PROSITE" id="PS50850"/>
    </source>
</evidence>
<feature type="domain" description="Major facilitator superfamily (MFS) profile" evidence="7">
    <location>
        <begin position="66"/>
        <end position="573"/>
    </location>
</feature>
<dbReference type="RefSeq" id="XP_031934390.1">
    <property type="nucleotide sequence ID" value="XM_032088537.1"/>
</dbReference>
<feature type="transmembrane region" description="Helical" evidence="6">
    <location>
        <begin position="306"/>
        <end position="326"/>
    </location>
</feature>
<dbReference type="SUPFAM" id="SSF103473">
    <property type="entry name" value="MFS general substrate transporter"/>
    <property type="match status" value="1"/>
</dbReference>
<name>A0A5N7CS91_9EURO</name>
<keyword evidence="2 6" id="KW-0812">Transmembrane</keyword>
<evidence type="ECO:0000256" key="3">
    <source>
        <dbReference type="ARBA" id="ARBA00022989"/>
    </source>
</evidence>